<evidence type="ECO:0000259" key="1">
    <source>
        <dbReference type="PROSITE" id="PS50206"/>
    </source>
</evidence>
<keyword evidence="3" id="KW-1185">Reference proteome</keyword>
<dbReference type="InterPro" id="IPR036873">
    <property type="entry name" value="Rhodanese-like_dom_sf"/>
</dbReference>
<dbReference type="PANTHER" id="PTHR44086">
    <property type="entry name" value="THIOSULFATE SULFURTRANSFERASE RDL2, MITOCHONDRIAL-RELATED"/>
    <property type="match status" value="1"/>
</dbReference>
<feature type="domain" description="Rhodanese" evidence="1">
    <location>
        <begin position="94"/>
        <end position="191"/>
    </location>
</feature>
<reference evidence="2" key="1">
    <citation type="journal article" date="2022" name="IScience">
        <title>Evolution of zygomycete secretomes and the origins of terrestrial fungal ecologies.</title>
        <authorList>
            <person name="Chang Y."/>
            <person name="Wang Y."/>
            <person name="Mondo S."/>
            <person name="Ahrendt S."/>
            <person name="Andreopoulos W."/>
            <person name="Barry K."/>
            <person name="Beard J."/>
            <person name="Benny G.L."/>
            <person name="Blankenship S."/>
            <person name="Bonito G."/>
            <person name="Cuomo C."/>
            <person name="Desiro A."/>
            <person name="Gervers K.A."/>
            <person name="Hundley H."/>
            <person name="Kuo A."/>
            <person name="LaButti K."/>
            <person name="Lang B.F."/>
            <person name="Lipzen A."/>
            <person name="O'Donnell K."/>
            <person name="Pangilinan J."/>
            <person name="Reynolds N."/>
            <person name="Sandor L."/>
            <person name="Smith M.E."/>
            <person name="Tsang A."/>
            <person name="Grigoriev I.V."/>
            <person name="Stajich J.E."/>
            <person name="Spatafora J.W."/>
        </authorList>
    </citation>
    <scope>NUCLEOTIDE SEQUENCE</scope>
    <source>
        <strain evidence="2">RSA 2281</strain>
    </source>
</reference>
<dbReference type="Gene3D" id="3.40.250.10">
    <property type="entry name" value="Rhodanese-like domain"/>
    <property type="match status" value="1"/>
</dbReference>
<protein>
    <submittedName>
        <fullName evidence="2">Rhodanese-like domain-containing protein</fullName>
    </submittedName>
</protein>
<dbReference type="EMBL" id="JAIXMP010000002">
    <property type="protein sequence ID" value="KAI9277162.1"/>
    <property type="molecule type" value="Genomic_DNA"/>
</dbReference>
<dbReference type="PROSITE" id="PS50206">
    <property type="entry name" value="RHODANESE_3"/>
    <property type="match status" value="1"/>
</dbReference>
<dbReference type="GO" id="GO:0005739">
    <property type="term" value="C:mitochondrion"/>
    <property type="evidence" value="ECO:0007669"/>
    <property type="project" value="TreeGrafter"/>
</dbReference>
<gene>
    <name evidence="2" type="ORF">BDA99DRAFT_495042</name>
</gene>
<accession>A0AAD5KQ56</accession>
<dbReference type="Proteomes" id="UP001209540">
    <property type="component" value="Unassembled WGS sequence"/>
</dbReference>
<reference evidence="2" key="2">
    <citation type="submission" date="2023-02" db="EMBL/GenBank/DDBJ databases">
        <authorList>
            <consortium name="DOE Joint Genome Institute"/>
            <person name="Mondo S.J."/>
            <person name="Chang Y."/>
            <person name="Wang Y."/>
            <person name="Ahrendt S."/>
            <person name="Andreopoulos W."/>
            <person name="Barry K."/>
            <person name="Beard J."/>
            <person name="Benny G.L."/>
            <person name="Blankenship S."/>
            <person name="Bonito G."/>
            <person name="Cuomo C."/>
            <person name="Desiro A."/>
            <person name="Gervers K.A."/>
            <person name="Hundley H."/>
            <person name="Kuo A."/>
            <person name="LaButti K."/>
            <person name="Lang B.F."/>
            <person name="Lipzen A."/>
            <person name="O'Donnell K."/>
            <person name="Pangilinan J."/>
            <person name="Reynolds N."/>
            <person name="Sandor L."/>
            <person name="Smith M.W."/>
            <person name="Tsang A."/>
            <person name="Grigoriev I.V."/>
            <person name="Stajich J.E."/>
            <person name="Spatafora J.W."/>
        </authorList>
    </citation>
    <scope>NUCLEOTIDE SEQUENCE</scope>
    <source>
        <strain evidence="2">RSA 2281</strain>
    </source>
</reference>
<comment type="caution">
    <text evidence="2">The sequence shown here is derived from an EMBL/GenBank/DDBJ whole genome shotgun (WGS) entry which is preliminary data.</text>
</comment>
<dbReference type="AlphaFoldDB" id="A0AAD5KQ56"/>
<organism evidence="2 3">
    <name type="scientific">Phascolomyces articulosus</name>
    <dbReference type="NCBI Taxonomy" id="60185"/>
    <lineage>
        <taxon>Eukaryota</taxon>
        <taxon>Fungi</taxon>
        <taxon>Fungi incertae sedis</taxon>
        <taxon>Mucoromycota</taxon>
        <taxon>Mucoromycotina</taxon>
        <taxon>Mucoromycetes</taxon>
        <taxon>Mucorales</taxon>
        <taxon>Lichtheimiaceae</taxon>
        <taxon>Phascolomyces</taxon>
    </lineage>
</organism>
<dbReference type="SMART" id="SM00450">
    <property type="entry name" value="RHOD"/>
    <property type="match status" value="1"/>
</dbReference>
<dbReference type="InterPro" id="IPR001763">
    <property type="entry name" value="Rhodanese-like_dom"/>
</dbReference>
<dbReference type="SUPFAM" id="SSF52821">
    <property type="entry name" value="Rhodanese/Cell cycle control phosphatase"/>
    <property type="match status" value="1"/>
</dbReference>
<dbReference type="GO" id="GO:0004792">
    <property type="term" value="F:thiosulfate-cyanide sulfurtransferase activity"/>
    <property type="evidence" value="ECO:0007669"/>
    <property type="project" value="TreeGrafter"/>
</dbReference>
<dbReference type="PANTHER" id="PTHR44086:SF10">
    <property type="entry name" value="THIOSULFATE SULFURTRANSFERASE_RHODANESE-LIKE DOMAIN-CONTAINING PROTEIN 3"/>
    <property type="match status" value="1"/>
</dbReference>
<dbReference type="Pfam" id="PF00581">
    <property type="entry name" value="Rhodanese"/>
    <property type="match status" value="1"/>
</dbReference>
<name>A0AAD5KQ56_9FUNG</name>
<evidence type="ECO:0000313" key="2">
    <source>
        <dbReference type="EMBL" id="KAI9277162.1"/>
    </source>
</evidence>
<evidence type="ECO:0000313" key="3">
    <source>
        <dbReference type="Proteomes" id="UP001209540"/>
    </source>
</evidence>
<proteinExistence type="predicted"/>
<sequence>MTVQRIIKSRALCNLQWTAGRQASLRMNVRAMHNVVRRSAMARSLGYHSSNNSTTITGFLSPVLTNQRVQIRSYTTDNKDIVDFEFVQRIVKENDTEYTLLDVREPSEVLQGKIPTAINIPLSKMLPAWTMSPEEFEEEFGFERPKEDDKIIVYCQAGIRSNNAADFLREIGYKSVMNYPGSYGDYVHKSSQA</sequence>